<dbReference type="PRINTS" id="PR01038">
    <property type="entry name" value="TRNASYNTHARG"/>
</dbReference>
<evidence type="ECO:0000256" key="11">
    <source>
        <dbReference type="RuleBase" id="RU363038"/>
    </source>
</evidence>
<evidence type="ECO:0000256" key="4">
    <source>
        <dbReference type="ARBA" id="ARBA00022598"/>
    </source>
</evidence>
<proteinExistence type="inferred from homology"/>
<dbReference type="GO" id="GO:0005524">
    <property type="term" value="F:ATP binding"/>
    <property type="evidence" value="ECO:0007669"/>
    <property type="project" value="UniProtKB-UniRule"/>
</dbReference>
<accession>A0A2J0Q7Y0</accession>
<dbReference type="InterPro" id="IPR001278">
    <property type="entry name" value="Arg-tRNA-ligase"/>
</dbReference>
<dbReference type="CDD" id="cd00671">
    <property type="entry name" value="ArgRS_core"/>
    <property type="match status" value="1"/>
</dbReference>
<keyword evidence="7 10" id="KW-0648">Protein biosynthesis</keyword>
<protein>
    <recommendedName>
        <fullName evidence="10">Arginine--tRNA ligase</fullName>
        <ecNumber evidence="10">6.1.1.19</ecNumber>
    </recommendedName>
    <alternativeName>
        <fullName evidence="10">Arginyl-tRNA synthetase</fullName>
        <shortName evidence="10">ArgRS</shortName>
    </alternativeName>
</protein>
<sequence length="567" mass="64787">MTKATLHEIIEKITNISNFDISYPLEDRGDLACNVSFVVAKQNNSNPKDEAELIIKKLKDDGDIKKAFSKIEFAAPGFINFYYSKNVLLKNAKEILKQKEEFGRGDDKKDKILIEYFQPNIAKPIHLGHLRTAIIGDALYRILKFSGYNIESDSHIGDWGTQFGLLLYAYKNFGDEKVVEENPIEELNKLYIDINEKAKHDPDIREKGKAEFAALEKGDEENKKLWEKFAKLSWQEFEKTYELLNIRKSDHNWPESFYEDKMPAVLDELEEKGLLKESEGAKIVDLEEYGLGVALLVKSDGATMYLLRDIAGFIFKKKQGFSRQLFVVDNRQEHIFRQLFKVLDLMGHIKSNGEGEHISYGILKLAEGAMSTRKGTDVSPEVLMDKANELALKIIEEKNQDLENKEQVAKKVAIGAVKYFDLSHNRHSDIVFEWDKVLNFEGNTGPYLQYTHARIKSILRKADNSSNELSDDSDFVDSVGDEEKPLLRYLVRFPEVVSDVAKNHYPNQLCEYLYNLASKFNSFYEAAPVLNEPDETKRALRLGLIMAVSQIIKNGLGLLGIEAPEEM</sequence>
<evidence type="ECO:0000256" key="3">
    <source>
        <dbReference type="ARBA" id="ARBA00022490"/>
    </source>
</evidence>
<comment type="subunit">
    <text evidence="10">Monomer.</text>
</comment>
<keyword evidence="3 10" id="KW-0963">Cytoplasm</keyword>
<dbReference type="SUPFAM" id="SSF52374">
    <property type="entry name" value="Nucleotidylyl transferase"/>
    <property type="match status" value="1"/>
</dbReference>
<organism evidence="14 15">
    <name type="scientific">Candidatus Yanofskybacteria bacterium CG10_big_fil_rev_8_21_14_0_10_36_16</name>
    <dbReference type="NCBI Taxonomy" id="1975096"/>
    <lineage>
        <taxon>Bacteria</taxon>
        <taxon>Candidatus Yanofskyibacteriota</taxon>
    </lineage>
</organism>
<evidence type="ECO:0000313" key="14">
    <source>
        <dbReference type="EMBL" id="PJE51154.1"/>
    </source>
</evidence>
<dbReference type="Pfam" id="PF00750">
    <property type="entry name" value="tRNA-synt_1d"/>
    <property type="match status" value="1"/>
</dbReference>
<dbReference type="GO" id="GO:0005737">
    <property type="term" value="C:cytoplasm"/>
    <property type="evidence" value="ECO:0007669"/>
    <property type="project" value="UniProtKB-SubCell"/>
</dbReference>
<evidence type="ECO:0000256" key="10">
    <source>
        <dbReference type="HAMAP-Rule" id="MF_00123"/>
    </source>
</evidence>
<evidence type="ECO:0000256" key="1">
    <source>
        <dbReference type="ARBA" id="ARBA00004496"/>
    </source>
</evidence>
<keyword evidence="8 10" id="KW-0030">Aminoacyl-tRNA synthetase</keyword>
<dbReference type="HAMAP" id="MF_00123">
    <property type="entry name" value="Arg_tRNA_synth"/>
    <property type="match status" value="1"/>
</dbReference>
<dbReference type="EMBL" id="PCXQ01000004">
    <property type="protein sequence ID" value="PJE51154.1"/>
    <property type="molecule type" value="Genomic_DNA"/>
</dbReference>
<comment type="subcellular location">
    <subcellularLocation>
        <location evidence="1 10">Cytoplasm</location>
    </subcellularLocation>
</comment>
<dbReference type="SUPFAM" id="SSF47323">
    <property type="entry name" value="Anticodon-binding domain of a subclass of class I aminoacyl-tRNA synthetases"/>
    <property type="match status" value="1"/>
</dbReference>
<evidence type="ECO:0000256" key="2">
    <source>
        <dbReference type="ARBA" id="ARBA00005594"/>
    </source>
</evidence>
<gene>
    <name evidence="10" type="primary">argS</name>
    <name evidence="14" type="ORF">COV29_02680</name>
</gene>
<keyword evidence="4 10" id="KW-0436">Ligase</keyword>
<evidence type="ECO:0000256" key="7">
    <source>
        <dbReference type="ARBA" id="ARBA00022917"/>
    </source>
</evidence>
<dbReference type="GO" id="GO:0006420">
    <property type="term" value="P:arginyl-tRNA aminoacylation"/>
    <property type="evidence" value="ECO:0007669"/>
    <property type="project" value="UniProtKB-UniRule"/>
</dbReference>
<comment type="similarity">
    <text evidence="2 10 11">Belongs to the class-I aminoacyl-tRNA synthetase family.</text>
</comment>
<evidence type="ECO:0000259" key="12">
    <source>
        <dbReference type="SMART" id="SM00836"/>
    </source>
</evidence>
<name>A0A2J0Q7Y0_9BACT</name>
<dbReference type="InterPro" id="IPR008909">
    <property type="entry name" value="DALR_anticod-bd"/>
</dbReference>
<feature type="domain" description="DALR anticodon binding" evidence="12">
    <location>
        <begin position="448"/>
        <end position="567"/>
    </location>
</feature>
<evidence type="ECO:0000256" key="5">
    <source>
        <dbReference type="ARBA" id="ARBA00022741"/>
    </source>
</evidence>
<evidence type="ECO:0000256" key="8">
    <source>
        <dbReference type="ARBA" id="ARBA00023146"/>
    </source>
</evidence>
<dbReference type="NCBIfam" id="TIGR00456">
    <property type="entry name" value="argS"/>
    <property type="match status" value="1"/>
</dbReference>
<evidence type="ECO:0000256" key="6">
    <source>
        <dbReference type="ARBA" id="ARBA00022840"/>
    </source>
</evidence>
<dbReference type="InterPro" id="IPR035684">
    <property type="entry name" value="ArgRS_core"/>
</dbReference>
<dbReference type="FunFam" id="3.40.50.620:FF:000116">
    <property type="entry name" value="Arginine--tRNA ligase"/>
    <property type="match status" value="1"/>
</dbReference>
<comment type="caution">
    <text evidence="14">The sequence shown here is derived from an EMBL/GenBank/DDBJ whole genome shotgun (WGS) entry which is preliminary data.</text>
</comment>
<dbReference type="InterPro" id="IPR036695">
    <property type="entry name" value="Arg-tRNA-synth_N_sf"/>
</dbReference>
<dbReference type="GO" id="GO:0004814">
    <property type="term" value="F:arginine-tRNA ligase activity"/>
    <property type="evidence" value="ECO:0007669"/>
    <property type="project" value="UniProtKB-UniRule"/>
</dbReference>
<dbReference type="SUPFAM" id="SSF55190">
    <property type="entry name" value="Arginyl-tRNA synthetase (ArgRS), N-terminal 'additional' domain"/>
    <property type="match status" value="1"/>
</dbReference>
<dbReference type="EC" id="6.1.1.19" evidence="10"/>
<feature type="short sequence motif" description="'HIGH' region" evidence="10">
    <location>
        <begin position="119"/>
        <end position="129"/>
    </location>
</feature>
<dbReference type="SMART" id="SM01016">
    <property type="entry name" value="Arg_tRNA_synt_N"/>
    <property type="match status" value="1"/>
</dbReference>
<dbReference type="FunFam" id="1.10.730.10:FF:000008">
    <property type="entry name" value="Arginine--tRNA ligase"/>
    <property type="match status" value="1"/>
</dbReference>
<reference evidence="14 15" key="1">
    <citation type="submission" date="2017-09" db="EMBL/GenBank/DDBJ databases">
        <title>Depth-based differentiation of microbial function through sediment-hosted aquifers and enrichment of novel symbionts in the deep terrestrial subsurface.</title>
        <authorList>
            <person name="Probst A.J."/>
            <person name="Ladd B."/>
            <person name="Jarett J.K."/>
            <person name="Geller-Mcgrath D.E."/>
            <person name="Sieber C.M."/>
            <person name="Emerson J.B."/>
            <person name="Anantharaman K."/>
            <person name="Thomas B.C."/>
            <person name="Malmstrom R."/>
            <person name="Stieglmeier M."/>
            <person name="Klingl A."/>
            <person name="Woyke T."/>
            <person name="Ryan C.M."/>
            <person name="Banfield J.F."/>
        </authorList>
    </citation>
    <scope>NUCLEOTIDE SEQUENCE [LARGE SCALE GENOMIC DNA]</scope>
    <source>
        <strain evidence="14">CG10_big_fil_rev_8_21_14_0_10_36_16</strain>
    </source>
</reference>
<evidence type="ECO:0000313" key="15">
    <source>
        <dbReference type="Proteomes" id="UP000228496"/>
    </source>
</evidence>
<dbReference type="PANTHER" id="PTHR11956:SF5">
    <property type="entry name" value="ARGININE--TRNA LIGASE, CYTOPLASMIC"/>
    <property type="match status" value="1"/>
</dbReference>
<dbReference type="PROSITE" id="PS00178">
    <property type="entry name" value="AA_TRNA_LIGASE_I"/>
    <property type="match status" value="1"/>
</dbReference>
<dbReference type="Gene3D" id="1.10.730.10">
    <property type="entry name" value="Isoleucyl-tRNA Synthetase, Domain 1"/>
    <property type="match status" value="1"/>
</dbReference>
<evidence type="ECO:0000259" key="13">
    <source>
        <dbReference type="SMART" id="SM01016"/>
    </source>
</evidence>
<dbReference type="SMART" id="SM00836">
    <property type="entry name" value="DALR_1"/>
    <property type="match status" value="1"/>
</dbReference>
<dbReference type="InterPro" id="IPR005148">
    <property type="entry name" value="Arg-tRNA-synth_N"/>
</dbReference>
<dbReference type="PANTHER" id="PTHR11956">
    <property type="entry name" value="ARGINYL-TRNA SYNTHETASE"/>
    <property type="match status" value="1"/>
</dbReference>
<keyword evidence="5 10" id="KW-0547">Nucleotide-binding</keyword>
<dbReference type="Gene3D" id="3.30.1360.70">
    <property type="entry name" value="Arginyl tRNA synthetase N-terminal domain"/>
    <property type="match status" value="1"/>
</dbReference>
<feature type="domain" description="Arginyl tRNA synthetase N-terminal" evidence="13">
    <location>
        <begin position="4"/>
        <end position="83"/>
    </location>
</feature>
<keyword evidence="6 10" id="KW-0067">ATP-binding</keyword>
<dbReference type="AlphaFoldDB" id="A0A2J0Q7Y0"/>
<dbReference type="Pfam" id="PF03485">
    <property type="entry name" value="Arg_tRNA_synt_N"/>
    <property type="match status" value="1"/>
</dbReference>
<comment type="catalytic activity">
    <reaction evidence="9 10">
        <text>tRNA(Arg) + L-arginine + ATP = L-arginyl-tRNA(Arg) + AMP + diphosphate</text>
        <dbReference type="Rhea" id="RHEA:20301"/>
        <dbReference type="Rhea" id="RHEA-COMP:9658"/>
        <dbReference type="Rhea" id="RHEA-COMP:9673"/>
        <dbReference type="ChEBI" id="CHEBI:30616"/>
        <dbReference type="ChEBI" id="CHEBI:32682"/>
        <dbReference type="ChEBI" id="CHEBI:33019"/>
        <dbReference type="ChEBI" id="CHEBI:78442"/>
        <dbReference type="ChEBI" id="CHEBI:78513"/>
        <dbReference type="ChEBI" id="CHEBI:456215"/>
        <dbReference type="EC" id="6.1.1.19"/>
    </reaction>
</comment>
<dbReference type="InterPro" id="IPR009080">
    <property type="entry name" value="tRNAsynth_Ia_anticodon-bd"/>
</dbReference>
<dbReference type="InterPro" id="IPR014729">
    <property type="entry name" value="Rossmann-like_a/b/a_fold"/>
</dbReference>
<dbReference type="Proteomes" id="UP000228496">
    <property type="component" value="Unassembled WGS sequence"/>
</dbReference>
<dbReference type="Pfam" id="PF05746">
    <property type="entry name" value="DALR_1"/>
    <property type="match status" value="1"/>
</dbReference>
<dbReference type="CDD" id="cd07956">
    <property type="entry name" value="Anticodon_Ia_Arg"/>
    <property type="match status" value="1"/>
</dbReference>
<dbReference type="InterPro" id="IPR001412">
    <property type="entry name" value="aa-tRNA-synth_I_CS"/>
</dbReference>
<dbReference type="Gene3D" id="3.40.50.620">
    <property type="entry name" value="HUPs"/>
    <property type="match status" value="1"/>
</dbReference>
<evidence type="ECO:0000256" key="9">
    <source>
        <dbReference type="ARBA" id="ARBA00049339"/>
    </source>
</evidence>